<evidence type="ECO:0008006" key="3">
    <source>
        <dbReference type="Google" id="ProtNLM"/>
    </source>
</evidence>
<name>D4KC53_9FIRM</name>
<sequence length="120" mass="13657">MRMKQRAPIITAVKRKIYECDAATIAFYRRNPVIAARDLLGIQLFDAQAYMLEQSWNASHVLWACSRNFGKSFVGSVFILLKAILYENQAIYIVSSVGDQSKVSCLTYTEMCVCFLVNCR</sequence>
<dbReference type="InterPro" id="IPR027417">
    <property type="entry name" value="P-loop_NTPase"/>
</dbReference>
<evidence type="ECO:0000313" key="1">
    <source>
        <dbReference type="EMBL" id="CBL02416.1"/>
    </source>
</evidence>
<reference evidence="1 2" key="1">
    <citation type="submission" date="2010-03" db="EMBL/GenBank/DDBJ databases">
        <title>The genome sequence of Faecalibacterium prausnitzii SL3/3.</title>
        <authorList>
            <consortium name="metaHIT consortium -- http://www.metahit.eu/"/>
            <person name="Pajon A."/>
            <person name="Turner K."/>
            <person name="Parkhill J."/>
            <person name="Duncan S."/>
            <person name="Flint H."/>
        </authorList>
    </citation>
    <scope>NUCLEOTIDE SEQUENCE [LARGE SCALE GENOMIC DNA]</scope>
    <source>
        <strain evidence="1 2">SL3/3</strain>
    </source>
</reference>
<dbReference type="HOGENOM" id="CLU_2046178_0_0_9"/>
<accession>D4KC53</accession>
<gene>
    <name evidence="1" type="ORF">FPR_22300</name>
</gene>
<protein>
    <recommendedName>
        <fullName evidence="3">Terminase-like family</fullName>
    </recommendedName>
</protein>
<evidence type="ECO:0000313" key="2">
    <source>
        <dbReference type="Proteomes" id="UP000007059"/>
    </source>
</evidence>
<dbReference type="KEGG" id="fpa:FPR_22300"/>
<dbReference type="Gene3D" id="3.40.50.300">
    <property type="entry name" value="P-loop containing nucleotide triphosphate hydrolases"/>
    <property type="match status" value="1"/>
</dbReference>
<proteinExistence type="predicted"/>
<dbReference type="EMBL" id="FP929046">
    <property type="protein sequence ID" value="CBL02416.1"/>
    <property type="molecule type" value="Genomic_DNA"/>
</dbReference>
<organism evidence="1 2">
    <name type="scientific">Faecalibacterium prausnitzii SL3/3</name>
    <dbReference type="NCBI Taxonomy" id="657322"/>
    <lineage>
        <taxon>Bacteria</taxon>
        <taxon>Bacillati</taxon>
        <taxon>Bacillota</taxon>
        <taxon>Clostridia</taxon>
        <taxon>Eubacteriales</taxon>
        <taxon>Oscillospiraceae</taxon>
        <taxon>Faecalibacterium</taxon>
    </lineage>
</organism>
<dbReference type="Proteomes" id="UP000007059">
    <property type="component" value="Chromosome"/>
</dbReference>
<reference evidence="1 2" key="2">
    <citation type="submission" date="2010-03" db="EMBL/GenBank/DDBJ databases">
        <authorList>
            <person name="Pajon A."/>
        </authorList>
    </citation>
    <scope>NUCLEOTIDE SEQUENCE [LARGE SCALE GENOMIC DNA]</scope>
    <source>
        <strain evidence="1 2">SL3/3</strain>
    </source>
</reference>
<dbReference type="AlphaFoldDB" id="D4KC53"/>